<dbReference type="PANTHER" id="PTHR33744">
    <property type="entry name" value="CARBOHYDRATE DIACID REGULATOR"/>
    <property type="match status" value="1"/>
</dbReference>
<dbReference type="Pfam" id="PF13556">
    <property type="entry name" value="HTH_30"/>
    <property type="match status" value="1"/>
</dbReference>
<evidence type="ECO:0000259" key="1">
    <source>
        <dbReference type="Pfam" id="PF13556"/>
    </source>
</evidence>
<proteinExistence type="predicted"/>
<dbReference type="EMBL" id="JBHSNC010000045">
    <property type="protein sequence ID" value="MFC5530756.1"/>
    <property type="molecule type" value="Genomic_DNA"/>
</dbReference>
<sequence length="363" mass="41460">MNKTRLQQLEQLLDAPVLPRVMTAAEWEREGGKRNPEVGDTLVNPEGVRIIARVNGSEIHVLETAAKLTPLEERLLSYVLQNNNAKPQTASTDLERQARRLGEWIQQSVTAGEWRAEVPDRMELRNRLFDGMVPFLLSCEQVEDKEPTYTELEKTIRTFISDETLLIPLREHEWLVLSTDRVLTEAEAESDEVLGHEETKEVLASLAEGLHQLVTGEWGGECHIAVGEPIVPSENVVRIVGTLRETIFLGRKFHVGMQVHLPWLVHLERLLSGIPELVRSRFVEEMMGRPDLFTDSETITTLDAFFSMDCNVSETAKKLYIHRNTLLYRLDKIKHEAGLDVRSFNDAVLVRILLLLYKVTKRK</sequence>
<dbReference type="PANTHER" id="PTHR33744:SF15">
    <property type="entry name" value="CARBOHYDRATE DIACID REGULATOR"/>
    <property type="match status" value="1"/>
</dbReference>
<dbReference type="Gene3D" id="1.10.10.2840">
    <property type="entry name" value="PucR C-terminal helix-turn-helix domain"/>
    <property type="match status" value="1"/>
</dbReference>
<dbReference type="InterPro" id="IPR025736">
    <property type="entry name" value="PucR_C-HTH_dom"/>
</dbReference>
<dbReference type="RefSeq" id="WP_378112695.1">
    <property type="nucleotide sequence ID" value="NZ_JBHSNC010000045.1"/>
</dbReference>
<accession>A0ABW0R221</accession>
<dbReference type="InterPro" id="IPR051448">
    <property type="entry name" value="CdaR-like_regulators"/>
</dbReference>
<protein>
    <submittedName>
        <fullName evidence="2">PucR family transcriptional regulator</fullName>
    </submittedName>
</protein>
<evidence type="ECO:0000313" key="3">
    <source>
        <dbReference type="Proteomes" id="UP001596108"/>
    </source>
</evidence>
<feature type="domain" description="PucR C-terminal helix-turn-helix" evidence="1">
    <location>
        <begin position="300"/>
        <end position="355"/>
    </location>
</feature>
<gene>
    <name evidence="2" type="ORF">ACFPQ4_15075</name>
</gene>
<comment type="caution">
    <text evidence="2">The sequence shown here is derived from an EMBL/GenBank/DDBJ whole genome shotgun (WGS) entry which is preliminary data.</text>
</comment>
<evidence type="ECO:0000313" key="2">
    <source>
        <dbReference type="EMBL" id="MFC5530756.1"/>
    </source>
</evidence>
<dbReference type="Proteomes" id="UP001596108">
    <property type="component" value="Unassembled WGS sequence"/>
</dbReference>
<keyword evidence="3" id="KW-1185">Reference proteome</keyword>
<reference evidence="3" key="1">
    <citation type="journal article" date="2019" name="Int. J. Syst. Evol. Microbiol.">
        <title>The Global Catalogue of Microorganisms (GCM) 10K type strain sequencing project: providing services to taxonomists for standard genome sequencing and annotation.</title>
        <authorList>
            <consortium name="The Broad Institute Genomics Platform"/>
            <consortium name="The Broad Institute Genome Sequencing Center for Infectious Disease"/>
            <person name="Wu L."/>
            <person name="Ma J."/>
        </authorList>
    </citation>
    <scope>NUCLEOTIDE SEQUENCE [LARGE SCALE GENOMIC DNA]</scope>
    <source>
        <strain evidence="3">CGMCC 1.18578</strain>
    </source>
</reference>
<organism evidence="2 3">
    <name type="scientific">Cohnella yongneupensis</name>
    <dbReference type="NCBI Taxonomy" id="425006"/>
    <lineage>
        <taxon>Bacteria</taxon>
        <taxon>Bacillati</taxon>
        <taxon>Bacillota</taxon>
        <taxon>Bacilli</taxon>
        <taxon>Bacillales</taxon>
        <taxon>Paenibacillaceae</taxon>
        <taxon>Cohnella</taxon>
    </lineage>
</organism>
<dbReference type="InterPro" id="IPR009057">
    <property type="entry name" value="Homeodomain-like_sf"/>
</dbReference>
<dbReference type="InterPro" id="IPR042070">
    <property type="entry name" value="PucR_C-HTH_sf"/>
</dbReference>
<name>A0ABW0R221_9BACL</name>
<dbReference type="SUPFAM" id="SSF46689">
    <property type="entry name" value="Homeodomain-like"/>
    <property type="match status" value="1"/>
</dbReference>